<proteinExistence type="predicted"/>
<comment type="caution">
    <text evidence="1">The sequence shown here is derived from an EMBL/GenBank/DDBJ whole genome shotgun (WGS) entry which is preliminary data.</text>
</comment>
<keyword evidence="3" id="KW-1185">Reference proteome</keyword>
<name>A0A815L0E5_ADIRI</name>
<evidence type="ECO:0000313" key="2">
    <source>
        <dbReference type="EMBL" id="CAF1580787.1"/>
    </source>
</evidence>
<protein>
    <submittedName>
        <fullName evidence="1">Uncharacterized protein</fullName>
    </submittedName>
</protein>
<reference evidence="1" key="1">
    <citation type="submission" date="2021-02" db="EMBL/GenBank/DDBJ databases">
        <authorList>
            <person name="Nowell W R."/>
        </authorList>
    </citation>
    <scope>NUCLEOTIDE SEQUENCE</scope>
</reference>
<organism evidence="1 4">
    <name type="scientific">Adineta ricciae</name>
    <name type="common">Rotifer</name>
    <dbReference type="NCBI Taxonomy" id="249248"/>
    <lineage>
        <taxon>Eukaryota</taxon>
        <taxon>Metazoa</taxon>
        <taxon>Spiralia</taxon>
        <taxon>Gnathifera</taxon>
        <taxon>Rotifera</taxon>
        <taxon>Eurotatoria</taxon>
        <taxon>Bdelloidea</taxon>
        <taxon>Adinetida</taxon>
        <taxon>Adinetidae</taxon>
        <taxon>Adineta</taxon>
    </lineage>
</organism>
<dbReference type="AlphaFoldDB" id="A0A815L0E5"/>
<dbReference type="Proteomes" id="UP000663828">
    <property type="component" value="Unassembled WGS sequence"/>
</dbReference>
<sequence>MSEPTNTEILSLIGDLIPRPFDVQYPLASFIDGRNLHELGQLESEGCVCELDHSNLGKSPFSCDYSQGNLKIRGLHLSNNCNASHPME</sequence>
<evidence type="ECO:0000313" key="1">
    <source>
        <dbReference type="EMBL" id="CAF1403476.1"/>
    </source>
</evidence>
<dbReference type="EMBL" id="CAJNOR010005948">
    <property type="protein sequence ID" value="CAF1580787.1"/>
    <property type="molecule type" value="Genomic_DNA"/>
</dbReference>
<evidence type="ECO:0000313" key="4">
    <source>
        <dbReference type="Proteomes" id="UP000663852"/>
    </source>
</evidence>
<dbReference type="Proteomes" id="UP000663852">
    <property type="component" value="Unassembled WGS sequence"/>
</dbReference>
<gene>
    <name evidence="1" type="ORF">EDS130_LOCUS36181</name>
    <name evidence="2" type="ORF">XAT740_LOCUS45485</name>
</gene>
<dbReference type="EMBL" id="CAJNOJ010000331">
    <property type="protein sequence ID" value="CAF1403476.1"/>
    <property type="molecule type" value="Genomic_DNA"/>
</dbReference>
<evidence type="ECO:0000313" key="3">
    <source>
        <dbReference type="Proteomes" id="UP000663828"/>
    </source>
</evidence>
<accession>A0A815L0E5</accession>